<protein>
    <submittedName>
        <fullName evidence="1">Uncharacterized protein</fullName>
    </submittedName>
</protein>
<sequence length="44" mass="4838">MGPLDVGIIGSLKRRWEEFVGSLGKQFELRSPKIRRIAVVGLAG</sequence>
<gene>
    <name evidence="1" type="ORF">PLANPX_1289</name>
</gene>
<evidence type="ECO:0000313" key="1">
    <source>
        <dbReference type="EMBL" id="BBO31677.1"/>
    </source>
</evidence>
<organism evidence="1 2">
    <name type="scientific">Lacipirellula parvula</name>
    <dbReference type="NCBI Taxonomy" id="2650471"/>
    <lineage>
        <taxon>Bacteria</taxon>
        <taxon>Pseudomonadati</taxon>
        <taxon>Planctomycetota</taxon>
        <taxon>Planctomycetia</taxon>
        <taxon>Pirellulales</taxon>
        <taxon>Lacipirellulaceae</taxon>
        <taxon>Lacipirellula</taxon>
    </lineage>
</organism>
<accession>A0A5K7X758</accession>
<reference evidence="2" key="1">
    <citation type="submission" date="2019-10" db="EMBL/GenBank/DDBJ databases">
        <title>Lacipirellula parvula gen. nov., sp. nov., representing a lineage of planctomycetes widespread in freshwater anoxic habitats, and description of the family Lacipirellulaceae.</title>
        <authorList>
            <person name="Dedysh S.N."/>
            <person name="Kulichevskaya I.S."/>
            <person name="Beletsky A.V."/>
            <person name="Rakitin A.L."/>
            <person name="Mardanov A.V."/>
            <person name="Ivanova A.A."/>
            <person name="Saltykova V.X."/>
            <person name="Rijpstra W.I.C."/>
            <person name="Sinninghe Damste J.S."/>
            <person name="Ravin N.V."/>
        </authorList>
    </citation>
    <scope>NUCLEOTIDE SEQUENCE [LARGE SCALE GENOMIC DNA]</scope>
    <source>
        <strain evidence="2">PX69</strain>
    </source>
</reference>
<proteinExistence type="predicted"/>
<keyword evidence="2" id="KW-1185">Reference proteome</keyword>
<dbReference type="AlphaFoldDB" id="A0A5K7X758"/>
<name>A0A5K7X758_9BACT</name>
<dbReference type="KEGG" id="lpav:PLANPX_1289"/>
<evidence type="ECO:0000313" key="2">
    <source>
        <dbReference type="Proteomes" id="UP000326837"/>
    </source>
</evidence>
<dbReference type="EMBL" id="AP021861">
    <property type="protein sequence ID" value="BBO31677.1"/>
    <property type="molecule type" value="Genomic_DNA"/>
</dbReference>
<dbReference type="Proteomes" id="UP000326837">
    <property type="component" value="Chromosome"/>
</dbReference>